<name>A0A843U0S1_COLES</name>
<organism evidence="1 2">
    <name type="scientific">Colocasia esculenta</name>
    <name type="common">Wild taro</name>
    <name type="synonym">Arum esculentum</name>
    <dbReference type="NCBI Taxonomy" id="4460"/>
    <lineage>
        <taxon>Eukaryota</taxon>
        <taxon>Viridiplantae</taxon>
        <taxon>Streptophyta</taxon>
        <taxon>Embryophyta</taxon>
        <taxon>Tracheophyta</taxon>
        <taxon>Spermatophyta</taxon>
        <taxon>Magnoliopsida</taxon>
        <taxon>Liliopsida</taxon>
        <taxon>Araceae</taxon>
        <taxon>Aroideae</taxon>
        <taxon>Colocasieae</taxon>
        <taxon>Colocasia</taxon>
    </lineage>
</organism>
<dbReference type="EMBL" id="NMUH01000339">
    <property type="protein sequence ID" value="MQL77238.1"/>
    <property type="molecule type" value="Genomic_DNA"/>
</dbReference>
<protein>
    <submittedName>
        <fullName evidence="1">Uncharacterized protein</fullName>
    </submittedName>
</protein>
<reference evidence="1" key="1">
    <citation type="submission" date="2017-07" db="EMBL/GenBank/DDBJ databases">
        <title>Taro Niue Genome Assembly and Annotation.</title>
        <authorList>
            <person name="Atibalentja N."/>
            <person name="Keating K."/>
            <person name="Fields C.J."/>
        </authorList>
    </citation>
    <scope>NUCLEOTIDE SEQUENCE</scope>
    <source>
        <strain evidence="1">Niue_2</strain>
        <tissue evidence="1">Leaf</tissue>
    </source>
</reference>
<comment type="caution">
    <text evidence="1">The sequence shown here is derived from an EMBL/GenBank/DDBJ whole genome shotgun (WGS) entry which is preliminary data.</text>
</comment>
<dbReference type="AlphaFoldDB" id="A0A843U0S1"/>
<evidence type="ECO:0000313" key="2">
    <source>
        <dbReference type="Proteomes" id="UP000652761"/>
    </source>
</evidence>
<dbReference type="Proteomes" id="UP000652761">
    <property type="component" value="Unassembled WGS sequence"/>
</dbReference>
<evidence type="ECO:0000313" key="1">
    <source>
        <dbReference type="EMBL" id="MQL77238.1"/>
    </source>
</evidence>
<gene>
    <name evidence="1" type="ORF">Taro_009650</name>
</gene>
<sequence length="89" mass="9639">MWIDPNTLACSSRAFTLYRSSGTGRSSRDLESSAAWKGRGVLAGWIITSARPSITTFCRGRGVLAGRYAPVSPHSPAAACLTLHPYRRQ</sequence>
<proteinExistence type="predicted"/>
<keyword evidence="2" id="KW-1185">Reference proteome</keyword>
<accession>A0A843U0S1</accession>